<dbReference type="CDD" id="cd00519">
    <property type="entry name" value="Lipase_3"/>
    <property type="match status" value="1"/>
</dbReference>
<feature type="compositionally biased region" description="Basic and acidic residues" evidence="2">
    <location>
        <begin position="466"/>
        <end position="476"/>
    </location>
</feature>
<reference evidence="4" key="1">
    <citation type="submission" date="2020-06" db="EMBL/GenBank/DDBJ databases">
        <authorList>
            <person name="Li T."/>
            <person name="Hu X."/>
            <person name="Zhang T."/>
            <person name="Song X."/>
            <person name="Zhang H."/>
            <person name="Dai N."/>
            <person name="Sheng W."/>
            <person name="Hou X."/>
            <person name="Wei L."/>
        </authorList>
    </citation>
    <scope>NUCLEOTIDE SEQUENCE</scope>
    <source>
        <strain evidence="4">G02</strain>
        <tissue evidence="4">Leaf</tissue>
    </source>
</reference>
<evidence type="ECO:0000259" key="3">
    <source>
        <dbReference type="Pfam" id="PF01764"/>
    </source>
</evidence>
<dbReference type="EMBL" id="JACGWJ010000005">
    <property type="protein sequence ID" value="KAL0418652.1"/>
    <property type="molecule type" value="Genomic_DNA"/>
</dbReference>
<feature type="compositionally biased region" description="Low complexity" evidence="2">
    <location>
        <begin position="486"/>
        <end position="499"/>
    </location>
</feature>
<accession>A0AAW2UQI9</accession>
<evidence type="ECO:0000256" key="2">
    <source>
        <dbReference type="SAM" id="MobiDB-lite"/>
    </source>
</evidence>
<evidence type="ECO:0000313" key="4">
    <source>
        <dbReference type="EMBL" id="KAL0418652.1"/>
    </source>
</evidence>
<feature type="domain" description="Fungal lipase-type" evidence="3">
    <location>
        <begin position="274"/>
        <end position="407"/>
    </location>
</feature>
<organism evidence="4">
    <name type="scientific">Sesamum radiatum</name>
    <name type="common">Black benniseed</name>
    <dbReference type="NCBI Taxonomy" id="300843"/>
    <lineage>
        <taxon>Eukaryota</taxon>
        <taxon>Viridiplantae</taxon>
        <taxon>Streptophyta</taxon>
        <taxon>Embryophyta</taxon>
        <taxon>Tracheophyta</taxon>
        <taxon>Spermatophyta</taxon>
        <taxon>Magnoliopsida</taxon>
        <taxon>eudicotyledons</taxon>
        <taxon>Gunneridae</taxon>
        <taxon>Pentapetalae</taxon>
        <taxon>asterids</taxon>
        <taxon>lamiids</taxon>
        <taxon>Lamiales</taxon>
        <taxon>Pedaliaceae</taxon>
        <taxon>Sesamum</taxon>
    </lineage>
</organism>
<dbReference type="InterPro" id="IPR029058">
    <property type="entry name" value="AB_hydrolase_fold"/>
</dbReference>
<keyword evidence="1" id="KW-0378">Hydrolase</keyword>
<comment type="caution">
    <text evidence="4">The sequence shown here is derived from an EMBL/GenBank/DDBJ whole genome shotgun (WGS) entry which is preliminary data.</text>
</comment>
<proteinExistence type="predicted"/>
<sequence>MVHEPKIGLLNVAKDYNALLLLKYFHFYPPPPRDGETKTNLQKPTLEVYDLSRGLRLLKKEGSYREYAYNVLKRFQWSKADGDELKEKKGYDKLENNKPTIYDSEMRNYSPEENDLSSYNNKWKPEIAWLGKALEQALQLYKWALPTGDGIENKPPPTDRSLAEIFSSIQRSKLGVQDWSLSDLTIGLYLVYLQQASTNAVEDVKGEFICSESIVQDLIYHIELAKGAYKDSATGLARNSMLREKDVVKFIKHSSVLRPGYYIGIDKRKKLVILGIRGTHTVYDLITDIISSGHEDITFEGYSTHFGTAESARWFLNHEIDTIRKCLEKHKDFRLRLVGHSLGGATASLLAIMLRKKSLRELGFSPDIITAVGYATPPCVSKELAESCSNFVTTVVMQDDIIPRLSVASLTRLRNEIVETDWVSVLSREDWKGVIDLVTNAKQVVSSVQDVARKLADYAKFRGQTKHSDMPMKKEVSTVPSFSQTSNPPSRSPSLCPSSDQEKLEKTTDKVAEDLFVPGTLYYLKRNVDADSHHKHTEYFTLLRRQPSEHFQKILLSSNIISDHKCDSHYYALRDVLKGLPSSSNDRTIDN</sequence>
<feature type="compositionally biased region" description="Basic and acidic residues" evidence="2">
    <location>
        <begin position="500"/>
        <end position="509"/>
    </location>
</feature>
<dbReference type="AlphaFoldDB" id="A0AAW2UQI9"/>
<evidence type="ECO:0000256" key="1">
    <source>
        <dbReference type="ARBA" id="ARBA00022801"/>
    </source>
</evidence>
<dbReference type="Gene3D" id="3.40.50.1820">
    <property type="entry name" value="alpha/beta hydrolase"/>
    <property type="match status" value="1"/>
</dbReference>
<dbReference type="InterPro" id="IPR002921">
    <property type="entry name" value="Fungal_lipase-type"/>
</dbReference>
<dbReference type="GO" id="GO:0016787">
    <property type="term" value="F:hydrolase activity"/>
    <property type="evidence" value="ECO:0007669"/>
    <property type="project" value="UniProtKB-KW"/>
</dbReference>
<reference evidence="4" key="2">
    <citation type="journal article" date="2024" name="Plant">
        <title>Genomic evolution and insights into agronomic trait innovations of Sesamum species.</title>
        <authorList>
            <person name="Miao H."/>
            <person name="Wang L."/>
            <person name="Qu L."/>
            <person name="Liu H."/>
            <person name="Sun Y."/>
            <person name="Le M."/>
            <person name="Wang Q."/>
            <person name="Wei S."/>
            <person name="Zheng Y."/>
            <person name="Lin W."/>
            <person name="Duan Y."/>
            <person name="Cao H."/>
            <person name="Xiong S."/>
            <person name="Wang X."/>
            <person name="Wei L."/>
            <person name="Li C."/>
            <person name="Ma Q."/>
            <person name="Ju M."/>
            <person name="Zhao R."/>
            <person name="Li G."/>
            <person name="Mu C."/>
            <person name="Tian Q."/>
            <person name="Mei H."/>
            <person name="Zhang T."/>
            <person name="Gao T."/>
            <person name="Zhang H."/>
        </authorList>
    </citation>
    <scope>NUCLEOTIDE SEQUENCE</scope>
    <source>
        <strain evidence="4">G02</strain>
    </source>
</reference>
<name>A0AAW2UQI9_SESRA</name>
<dbReference type="PANTHER" id="PTHR47418">
    <property type="entry name" value="ALPHA/BETA-HYDROLASES SUPERFAMILY PROTEIN"/>
    <property type="match status" value="1"/>
</dbReference>
<protein>
    <submittedName>
        <fullName evidence="4">Sn1-specific diacylglycerol lipase beta</fullName>
    </submittedName>
</protein>
<gene>
    <name evidence="4" type="ORF">Sradi_1278700</name>
</gene>
<feature type="region of interest" description="Disordered" evidence="2">
    <location>
        <begin position="466"/>
        <end position="509"/>
    </location>
</feature>
<dbReference type="SUPFAM" id="SSF53474">
    <property type="entry name" value="alpha/beta-Hydrolases"/>
    <property type="match status" value="1"/>
</dbReference>
<dbReference type="GO" id="GO:0006629">
    <property type="term" value="P:lipid metabolic process"/>
    <property type="evidence" value="ECO:0007669"/>
    <property type="project" value="InterPro"/>
</dbReference>
<dbReference type="Pfam" id="PF01764">
    <property type="entry name" value="Lipase_3"/>
    <property type="match status" value="1"/>
</dbReference>